<dbReference type="SUPFAM" id="SSF49899">
    <property type="entry name" value="Concanavalin A-like lectins/glucanases"/>
    <property type="match status" value="1"/>
</dbReference>
<feature type="compositionally biased region" description="Polar residues" evidence="7">
    <location>
        <begin position="268"/>
        <end position="283"/>
    </location>
</feature>
<feature type="compositionally biased region" description="Low complexity" evidence="7">
    <location>
        <begin position="323"/>
        <end position="332"/>
    </location>
</feature>
<evidence type="ECO:0000313" key="11">
    <source>
        <dbReference type="Proteomes" id="UP000308365"/>
    </source>
</evidence>
<feature type="compositionally biased region" description="Pro residues" evidence="7">
    <location>
        <begin position="436"/>
        <end position="446"/>
    </location>
</feature>
<proteinExistence type="predicted"/>
<feature type="region of interest" description="Disordered" evidence="7">
    <location>
        <begin position="402"/>
        <end position="622"/>
    </location>
</feature>
<dbReference type="SMART" id="SM00282">
    <property type="entry name" value="LamG"/>
    <property type="match status" value="1"/>
</dbReference>
<keyword evidence="3" id="KW-0272">Extracellular matrix</keyword>
<feature type="compositionally biased region" description="Pro residues" evidence="7">
    <location>
        <begin position="478"/>
        <end position="490"/>
    </location>
</feature>
<feature type="compositionally biased region" description="Pro residues" evidence="7">
    <location>
        <begin position="333"/>
        <end position="345"/>
    </location>
</feature>
<dbReference type="GO" id="GO:0031012">
    <property type="term" value="C:extracellular matrix"/>
    <property type="evidence" value="ECO:0007669"/>
    <property type="project" value="TreeGrafter"/>
</dbReference>
<feature type="compositionally biased region" description="Low complexity" evidence="7">
    <location>
        <begin position="462"/>
        <end position="474"/>
    </location>
</feature>
<evidence type="ECO:0000256" key="6">
    <source>
        <dbReference type="ARBA" id="ARBA00023278"/>
    </source>
</evidence>
<feature type="domain" description="Laminin G" evidence="9">
    <location>
        <begin position="52"/>
        <end position="190"/>
    </location>
</feature>
<dbReference type="AlphaFoldDB" id="A0A4V5P7E3"/>
<evidence type="ECO:0000259" key="8">
    <source>
        <dbReference type="SMART" id="SM00210"/>
    </source>
</evidence>
<evidence type="ECO:0000256" key="5">
    <source>
        <dbReference type="ARBA" id="ARBA00022737"/>
    </source>
</evidence>
<dbReference type="GO" id="GO:0005615">
    <property type="term" value="C:extracellular space"/>
    <property type="evidence" value="ECO:0007669"/>
    <property type="project" value="TreeGrafter"/>
</dbReference>
<evidence type="ECO:0000256" key="2">
    <source>
        <dbReference type="ARBA" id="ARBA00022525"/>
    </source>
</evidence>
<keyword evidence="4" id="KW-0732">Signal</keyword>
<dbReference type="PANTHER" id="PTHR24023">
    <property type="entry name" value="COLLAGEN ALPHA"/>
    <property type="match status" value="1"/>
</dbReference>
<sequence>MEVGLQPLLGEPLPQQVALVHDPDVGPAYEFGADVGGDGWVARSLLPSTFFQHFSLLVHVRPASARAGVLFAVTDAAQAVVLVGLKLAAARGAWQQVQLLYTEPGAARTHTAASFTLPTLDGRWTRLAIAVDGAHATLFVDCKEVQRQPLTRSPRGLQLEPDARLFVAQAGRADPDKFQGLVSDLRLREDPQVSPLHCLGEDEKDDDDRASGDLGSGLAETWERIGEELGAPLGPGLPEAPPVTSPPLAGVGSQEDFRTEEIEEETTVSSLGAQTLPSLSTVATWDGGEWSPGGGLKEQGLKGQKGEPGAQGPPGPVGPQGPSGPAVQSPDAQPVPGPQGPPGPPGKDGAPGRDGEPGDPGEDGKPGDTGPQGFPGTPGDMGPKGEKVPAKGPLVVLGFRRHTARVRNRPPGGTFIDMEGSGFGGDLESLRGPRGFPGPPGPPGVPGLPGEPGRFGMNSSDVPGPAGLPGVPGRDGPPGLPGTPGPPGPPGKDGQPGQTGQKGSLGEAGAPGPKDDMEGSGGPFWSTARGANGPQGPKGEKGPQGEKGDPGKDGVGQPGLPGPPGPPGPVVYVSEQDGPAGPKGDLGSRGQQGLPGPKGEKGEPGMVFSPDGRALTSAQKGA</sequence>
<evidence type="ECO:0000256" key="3">
    <source>
        <dbReference type="ARBA" id="ARBA00022530"/>
    </source>
</evidence>
<keyword evidence="5" id="KW-0677">Repeat</keyword>
<dbReference type="Pfam" id="PF01391">
    <property type="entry name" value="Collagen"/>
    <property type="match status" value="2"/>
</dbReference>
<feature type="compositionally biased region" description="Basic and acidic residues" evidence="7">
    <location>
        <begin position="538"/>
        <end position="552"/>
    </location>
</feature>
<evidence type="ECO:0008006" key="12">
    <source>
        <dbReference type="Google" id="ProtNLM"/>
    </source>
</evidence>
<evidence type="ECO:0000256" key="1">
    <source>
        <dbReference type="ARBA" id="ARBA00004498"/>
    </source>
</evidence>
<dbReference type="Gene3D" id="2.60.120.200">
    <property type="match status" value="1"/>
</dbReference>
<feature type="domain" description="Thrombospondin-like N-terminal" evidence="8">
    <location>
        <begin position="2"/>
        <end position="191"/>
    </location>
</feature>
<dbReference type="InterPro" id="IPR008160">
    <property type="entry name" value="Collagen"/>
</dbReference>
<protein>
    <recommendedName>
        <fullName evidence="12">Laminin G domain-containing protein</fullName>
    </recommendedName>
</protein>
<comment type="caution">
    <text evidence="10">The sequence shown here is derived from an EMBL/GenBank/DDBJ whole genome shotgun (WGS) entry which is preliminary data.</text>
</comment>
<feature type="compositionally biased region" description="Basic and acidic residues" evidence="7">
    <location>
        <begin position="350"/>
        <end position="366"/>
    </location>
</feature>
<dbReference type="EMBL" id="RWIC01000839">
    <property type="protein sequence ID" value="TKC39790.1"/>
    <property type="molecule type" value="Genomic_DNA"/>
</dbReference>
<feature type="non-terminal residue" evidence="10">
    <location>
        <position position="622"/>
    </location>
</feature>
<dbReference type="FunFam" id="2.60.120.200:FF:000039">
    <property type="entry name" value="Collagen XV alpha 1 chain"/>
    <property type="match status" value="1"/>
</dbReference>
<dbReference type="InterPro" id="IPR013320">
    <property type="entry name" value="ConA-like_dom_sf"/>
</dbReference>
<feature type="region of interest" description="Disordered" evidence="7">
    <location>
        <begin position="229"/>
        <end position="390"/>
    </location>
</feature>
<accession>A0A4V5P7E3</accession>
<gene>
    <name evidence="10" type="ORF">EI555_004708</name>
</gene>
<keyword evidence="2" id="KW-0964">Secreted</keyword>
<evidence type="ECO:0000256" key="4">
    <source>
        <dbReference type="ARBA" id="ARBA00022729"/>
    </source>
</evidence>
<dbReference type="SMART" id="SM00210">
    <property type="entry name" value="TSPN"/>
    <property type="match status" value="1"/>
</dbReference>
<comment type="subcellular location">
    <subcellularLocation>
        <location evidence="1">Secreted</location>
        <location evidence="1">Extracellular space</location>
        <location evidence="1">Extracellular matrix</location>
    </subcellularLocation>
</comment>
<feature type="compositionally biased region" description="Low complexity" evidence="7">
    <location>
        <begin position="492"/>
        <end position="502"/>
    </location>
</feature>
<keyword evidence="6" id="KW-0379">Hydroxylation</keyword>
<name>A0A4V5P7E3_MONMO</name>
<feature type="compositionally biased region" description="Pro residues" evidence="7">
    <location>
        <begin position="560"/>
        <end position="569"/>
    </location>
</feature>
<evidence type="ECO:0000313" key="10">
    <source>
        <dbReference type="EMBL" id="TKC39790.1"/>
    </source>
</evidence>
<dbReference type="InterPro" id="IPR050149">
    <property type="entry name" value="Collagen_superfamily"/>
</dbReference>
<dbReference type="PANTHER" id="PTHR24023:SF1082">
    <property type="entry name" value="COLLAGEN TRIPLE HELIX REPEAT"/>
    <property type="match status" value="1"/>
</dbReference>
<dbReference type="Proteomes" id="UP000308365">
    <property type="component" value="Unassembled WGS sequence"/>
</dbReference>
<evidence type="ECO:0000259" key="9">
    <source>
        <dbReference type="SMART" id="SM00282"/>
    </source>
</evidence>
<feature type="region of interest" description="Disordered" evidence="7">
    <location>
        <begin position="193"/>
        <end position="216"/>
    </location>
</feature>
<dbReference type="InterPro" id="IPR001791">
    <property type="entry name" value="Laminin_G"/>
</dbReference>
<dbReference type="InterPro" id="IPR048287">
    <property type="entry name" value="TSPN-like_N"/>
</dbReference>
<organism evidence="10 11">
    <name type="scientific">Monodon monoceros</name>
    <name type="common">Narwhal</name>
    <name type="synonym">Ceratodon monodon</name>
    <dbReference type="NCBI Taxonomy" id="40151"/>
    <lineage>
        <taxon>Eukaryota</taxon>
        <taxon>Metazoa</taxon>
        <taxon>Chordata</taxon>
        <taxon>Craniata</taxon>
        <taxon>Vertebrata</taxon>
        <taxon>Euteleostomi</taxon>
        <taxon>Mammalia</taxon>
        <taxon>Eutheria</taxon>
        <taxon>Laurasiatheria</taxon>
        <taxon>Artiodactyla</taxon>
        <taxon>Whippomorpha</taxon>
        <taxon>Cetacea</taxon>
        <taxon>Odontoceti</taxon>
        <taxon>Monodontidae</taxon>
        <taxon>Monodon</taxon>
    </lineage>
</organism>
<evidence type="ECO:0000256" key="7">
    <source>
        <dbReference type="SAM" id="MobiDB-lite"/>
    </source>
</evidence>
<reference evidence="11" key="1">
    <citation type="journal article" date="2019" name="IScience">
        <title>Narwhal Genome Reveals Long-Term Low Genetic Diversity despite Current Large Abundance Size.</title>
        <authorList>
            <person name="Westbury M.V."/>
            <person name="Petersen B."/>
            <person name="Garde E."/>
            <person name="Heide-Jorgensen M.P."/>
            <person name="Lorenzen E.D."/>
        </authorList>
    </citation>
    <scope>NUCLEOTIDE SEQUENCE [LARGE SCALE GENOMIC DNA]</scope>
</reference>